<reference evidence="1" key="1">
    <citation type="submission" date="2013-05" db="EMBL/GenBank/DDBJ databases">
        <title>Genome assembly of Cystobacter fuscus DSM 2262.</title>
        <authorList>
            <person name="Sharma G."/>
            <person name="Khatri I."/>
            <person name="Kaur C."/>
            <person name="Mayilraj S."/>
            <person name="Subramanian S."/>
        </authorList>
    </citation>
    <scope>NUCLEOTIDE SEQUENCE [LARGE SCALE GENOMIC DNA]</scope>
    <source>
        <strain evidence="1">DSM 2262</strain>
    </source>
</reference>
<evidence type="ECO:0000313" key="1">
    <source>
        <dbReference type="EMBL" id="EPX62334.1"/>
    </source>
</evidence>
<dbReference type="SUPFAM" id="SSF50405">
    <property type="entry name" value="Actin-crosslinking proteins"/>
    <property type="match status" value="1"/>
</dbReference>
<protein>
    <submittedName>
        <fullName evidence="1">Hemagglutinin-related protein</fullName>
    </submittedName>
</protein>
<sequence>MIGNEWTLECAADGKYLFKSWKGDYLNRSDAAIPITAAATGATGNAWTPEFASGKVKLKSVKGDYLNRTDAAQGVNAAATGTGTVWSLGMLPNQ</sequence>
<dbReference type="Gene3D" id="2.80.10.50">
    <property type="match status" value="1"/>
</dbReference>
<keyword evidence="2" id="KW-1185">Reference proteome</keyword>
<dbReference type="EMBL" id="ANAH02000007">
    <property type="protein sequence ID" value="EPX62334.1"/>
    <property type="molecule type" value="Genomic_DNA"/>
</dbReference>
<dbReference type="Proteomes" id="UP000011682">
    <property type="component" value="Unassembled WGS sequence"/>
</dbReference>
<evidence type="ECO:0000313" key="2">
    <source>
        <dbReference type="Proteomes" id="UP000011682"/>
    </source>
</evidence>
<dbReference type="AlphaFoldDB" id="S9QM15"/>
<gene>
    <name evidence="1" type="ORF">D187_008521</name>
</gene>
<organism evidence="1 2">
    <name type="scientific">Cystobacter fuscus (strain ATCC 25194 / DSM 2262 / NBRC 100088 / M29)</name>
    <dbReference type="NCBI Taxonomy" id="1242864"/>
    <lineage>
        <taxon>Bacteria</taxon>
        <taxon>Pseudomonadati</taxon>
        <taxon>Myxococcota</taxon>
        <taxon>Myxococcia</taxon>
        <taxon>Myxococcales</taxon>
        <taxon>Cystobacterineae</taxon>
        <taxon>Archangiaceae</taxon>
        <taxon>Cystobacter</taxon>
    </lineage>
</organism>
<accession>S9QM15</accession>
<dbReference type="InterPro" id="IPR008999">
    <property type="entry name" value="Actin-crosslinking"/>
</dbReference>
<comment type="caution">
    <text evidence="1">The sequence shown here is derived from an EMBL/GenBank/DDBJ whole genome shotgun (WGS) entry which is preliminary data.</text>
</comment>
<name>S9QM15_CYSF2</name>
<dbReference type="RefSeq" id="WP_002623256.1">
    <property type="nucleotide sequence ID" value="NZ_ANAH02000007.1"/>
</dbReference>
<proteinExistence type="predicted"/>